<dbReference type="Proteomes" id="UP000478052">
    <property type="component" value="Unassembled WGS sequence"/>
</dbReference>
<evidence type="ECO:0000313" key="3">
    <source>
        <dbReference type="EMBL" id="KAF0711423.1"/>
    </source>
</evidence>
<dbReference type="OrthoDB" id="6608760at2759"/>
<gene>
    <name evidence="3" type="ORF">FWK35_00025611</name>
</gene>
<organism evidence="3 4">
    <name type="scientific">Aphis craccivora</name>
    <name type="common">Cowpea aphid</name>
    <dbReference type="NCBI Taxonomy" id="307492"/>
    <lineage>
        <taxon>Eukaryota</taxon>
        <taxon>Metazoa</taxon>
        <taxon>Ecdysozoa</taxon>
        <taxon>Arthropoda</taxon>
        <taxon>Hexapoda</taxon>
        <taxon>Insecta</taxon>
        <taxon>Pterygota</taxon>
        <taxon>Neoptera</taxon>
        <taxon>Paraneoptera</taxon>
        <taxon>Hemiptera</taxon>
        <taxon>Sternorrhyncha</taxon>
        <taxon>Aphidomorpha</taxon>
        <taxon>Aphidoidea</taxon>
        <taxon>Aphididae</taxon>
        <taxon>Aphidini</taxon>
        <taxon>Aphis</taxon>
        <taxon>Aphis</taxon>
    </lineage>
</organism>
<dbReference type="Pfam" id="PF21788">
    <property type="entry name" value="TNP-like_GBD"/>
    <property type="match status" value="1"/>
</dbReference>
<evidence type="ECO:0000259" key="1">
    <source>
        <dbReference type="Pfam" id="PF21787"/>
    </source>
</evidence>
<feature type="domain" description="Transposable element P transposase-like RNase H" evidence="1">
    <location>
        <begin position="1"/>
        <end position="48"/>
    </location>
</feature>
<dbReference type="InterPro" id="IPR048365">
    <property type="entry name" value="TNP-like_RNaseH_N"/>
</dbReference>
<name>A0A6G0VW14_APHCR</name>
<comment type="caution">
    <text evidence="3">The sequence shown here is derived from an EMBL/GenBank/DDBJ whole genome shotgun (WGS) entry which is preliminary data.</text>
</comment>
<keyword evidence="4" id="KW-1185">Reference proteome</keyword>
<dbReference type="InterPro" id="IPR048366">
    <property type="entry name" value="TNP-like_GBD"/>
</dbReference>
<dbReference type="AlphaFoldDB" id="A0A6G0VW14"/>
<evidence type="ECO:0000259" key="2">
    <source>
        <dbReference type="Pfam" id="PF21788"/>
    </source>
</evidence>
<evidence type="ECO:0000313" key="4">
    <source>
        <dbReference type="Proteomes" id="UP000478052"/>
    </source>
</evidence>
<dbReference type="Pfam" id="PF21787">
    <property type="entry name" value="TNP-like_RNaseH_N"/>
    <property type="match status" value="1"/>
</dbReference>
<sequence length="365" mass="43157">MIQGVNFNYKQPIAYFFVSNSCTGFDLQDIILTNILKLENIKINVKSFGSNFTGLSMYLFDPPHLLKATRNMFYEDNFKFNNEFIENKHFVSFYNQDSKNNLRTVPKITYSHIFSGLFEKMRVYLEAHVFNESVAAGMLVFLASSNQPDTSLPTINFIQNMDKLPFKNTDTQISHLQFMENFFKTLQRLVNFNLVYFFCGSHKKLLILMRFMFCIQIELTKIDWKIYLERFTPNTMEIILTQLPYNSSGHLNNIFVLIILFTRKMQIIKIHLNLKNNTLPIDVPDKRNLSMPEKNAFTYVCGFLMKKYIEKHSCEVCIHYAKSQKKLGESFLLFYFKFKACENSEKSRYGNLMMPKHEFYNYIDE</sequence>
<evidence type="ECO:0008006" key="5">
    <source>
        <dbReference type="Google" id="ProtNLM"/>
    </source>
</evidence>
<protein>
    <recommendedName>
        <fullName evidence="5">THAP-type domain-containing protein</fullName>
    </recommendedName>
</protein>
<reference evidence="3 4" key="1">
    <citation type="submission" date="2019-08" db="EMBL/GenBank/DDBJ databases">
        <title>Whole genome of Aphis craccivora.</title>
        <authorList>
            <person name="Voronova N.V."/>
            <person name="Shulinski R.S."/>
            <person name="Bandarenka Y.V."/>
            <person name="Zhorov D.G."/>
            <person name="Warner D."/>
        </authorList>
    </citation>
    <scope>NUCLEOTIDE SEQUENCE [LARGE SCALE GENOMIC DNA]</scope>
    <source>
        <strain evidence="3">180601</strain>
        <tissue evidence="3">Whole Body</tissue>
    </source>
</reference>
<dbReference type="EMBL" id="VUJU01011262">
    <property type="protein sequence ID" value="KAF0711423.1"/>
    <property type="molecule type" value="Genomic_DNA"/>
</dbReference>
<feature type="domain" description="Transposable element P transposase-like GTP-binding insertion" evidence="2">
    <location>
        <begin position="64"/>
        <end position="164"/>
    </location>
</feature>
<proteinExistence type="predicted"/>
<accession>A0A6G0VW14</accession>